<organism evidence="1 2">
    <name type="scientific">Romeriopsis navalis LEGE 11480</name>
    <dbReference type="NCBI Taxonomy" id="2777977"/>
    <lineage>
        <taxon>Bacteria</taxon>
        <taxon>Bacillati</taxon>
        <taxon>Cyanobacteriota</taxon>
        <taxon>Cyanophyceae</taxon>
        <taxon>Leptolyngbyales</taxon>
        <taxon>Leptolyngbyaceae</taxon>
        <taxon>Romeriopsis</taxon>
        <taxon>Romeriopsis navalis</taxon>
    </lineage>
</organism>
<proteinExistence type="predicted"/>
<dbReference type="RefSeq" id="WP_264327533.1">
    <property type="nucleotide sequence ID" value="NZ_JADEXQ010000120.1"/>
</dbReference>
<gene>
    <name evidence="1" type="ORF">IQ266_23545</name>
</gene>
<dbReference type="Proteomes" id="UP000625316">
    <property type="component" value="Unassembled WGS sequence"/>
</dbReference>
<accession>A0A928Z4K2</accession>
<comment type="caution">
    <text evidence="1">The sequence shown here is derived from an EMBL/GenBank/DDBJ whole genome shotgun (WGS) entry which is preliminary data.</text>
</comment>
<keyword evidence="2" id="KW-1185">Reference proteome</keyword>
<evidence type="ECO:0000313" key="1">
    <source>
        <dbReference type="EMBL" id="MBE9032716.1"/>
    </source>
</evidence>
<dbReference type="EMBL" id="JADEXQ010000120">
    <property type="protein sequence ID" value="MBE9032716.1"/>
    <property type="molecule type" value="Genomic_DNA"/>
</dbReference>
<name>A0A928Z4K2_9CYAN</name>
<dbReference type="AlphaFoldDB" id="A0A928Z4K2"/>
<reference evidence="1" key="1">
    <citation type="submission" date="2020-10" db="EMBL/GenBank/DDBJ databases">
        <authorList>
            <person name="Castelo-Branco R."/>
            <person name="Eusebio N."/>
            <person name="Adriana R."/>
            <person name="Vieira A."/>
            <person name="Brugerolle De Fraissinette N."/>
            <person name="Rezende De Castro R."/>
            <person name="Schneider M.P."/>
            <person name="Vasconcelos V."/>
            <person name="Leao P.N."/>
        </authorList>
    </citation>
    <scope>NUCLEOTIDE SEQUENCE</scope>
    <source>
        <strain evidence="1">LEGE 11480</strain>
    </source>
</reference>
<sequence>MMKRYLVDTCDNCDRPKSPFKRGTLSRVWLGLVGLTLLASCGDSKVKLDTAALTPLINARHTADNSVRSLKELYCDTSTKSQDGELSDSERVCRQARLKYNRAATSINTVLSQLTLSIESNSDVSNDRIFKRELEKSITSAFELEKFLEVTLAKPAFLPKLPLPFDLSGLISGLIGAIPKFSSSASKADDGQKAFMVCELRALKLQPFDQLEQTPRTANCSDFLEK</sequence>
<evidence type="ECO:0000313" key="2">
    <source>
        <dbReference type="Proteomes" id="UP000625316"/>
    </source>
</evidence>
<protein>
    <submittedName>
        <fullName evidence="1">Uncharacterized protein</fullName>
    </submittedName>
</protein>